<protein>
    <submittedName>
        <fullName evidence="2">DUF5320 domain-containing protein</fullName>
    </submittedName>
</protein>
<dbReference type="InterPro" id="IPR035205">
    <property type="entry name" value="DUF5320"/>
</dbReference>
<feature type="compositionally biased region" description="Gly residues" evidence="1">
    <location>
        <begin position="40"/>
        <end position="60"/>
    </location>
</feature>
<evidence type="ECO:0000313" key="2">
    <source>
        <dbReference type="EMBL" id="MFC1800113.1"/>
    </source>
</evidence>
<sequence length="101" mass="10068">MPGFDGTGPAGLGSKTGGGFGYCSPGADPRPVGSPRGMVYGVGRGGIPRGGGRGRAFGGGRGRRRGVGFSYGPPLYWTGPVSPAAAAPDEKSFLENELTVP</sequence>
<evidence type="ECO:0000313" key="3">
    <source>
        <dbReference type="Proteomes" id="UP001594288"/>
    </source>
</evidence>
<accession>A0ABV6YPZ6</accession>
<keyword evidence="3" id="KW-1185">Reference proteome</keyword>
<gene>
    <name evidence="2" type="ORF">ACFL2Z_04295</name>
</gene>
<organism evidence="2 3">
    <name type="scientific">Eiseniibacteriota bacterium</name>
    <dbReference type="NCBI Taxonomy" id="2212470"/>
    <lineage>
        <taxon>Bacteria</taxon>
        <taxon>Candidatus Eiseniibacteriota</taxon>
    </lineage>
</organism>
<evidence type="ECO:0000256" key="1">
    <source>
        <dbReference type="SAM" id="MobiDB-lite"/>
    </source>
</evidence>
<dbReference type="Pfam" id="PF17253">
    <property type="entry name" value="DUF5320"/>
    <property type="match status" value="1"/>
</dbReference>
<feature type="region of interest" description="Disordered" evidence="1">
    <location>
        <begin position="1"/>
        <end position="65"/>
    </location>
</feature>
<comment type="caution">
    <text evidence="2">The sequence shown here is derived from an EMBL/GenBank/DDBJ whole genome shotgun (WGS) entry which is preliminary data.</text>
</comment>
<proteinExistence type="predicted"/>
<dbReference type="EMBL" id="JBHPEI010000070">
    <property type="protein sequence ID" value="MFC1800113.1"/>
    <property type="molecule type" value="Genomic_DNA"/>
</dbReference>
<feature type="compositionally biased region" description="Gly residues" evidence="1">
    <location>
        <begin position="1"/>
        <end position="21"/>
    </location>
</feature>
<name>A0ABV6YPZ6_UNCEI</name>
<reference evidence="2 3" key="1">
    <citation type="submission" date="2024-09" db="EMBL/GenBank/DDBJ databases">
        <authorList>
            <person name="D'Angelo T."/>
        </authorList>
    </citation>
    <scope>NUCLEOTIDE SEQUENCE [LARGE SCALE GENOMIC DNA]</scope>
    <source>
        <strain evidence="2">SAG AM-311-F02</strain>
    </source>
</reference>
<dbReference type="Proteomes" id="UP001594288">
    <property type="component" value="Unassembled WGS sequence"/>
</dbReference>